<dbReference type="PANTHER" id="PTHR38459">
    <property type="entry name" value="PROPHAGE BACTOPRENOL-LINKED GLUCOSE TRANSLOCASE HOMOLOG"/>
    <property type="match status" value="1"/>
</dbReference>
<sequence>MLTLKKIYKTHKEVIGYLFFGVLTTLVNMSVFYTLDTVPTIHYLFANAIAIIVSIIFAFFTNKKYVFKSETSTLYAWLKEFFLFCSFRLISAGFDMFSMLVLIGFFEWDSNLAKLITQVIIISLNYFFSKWLIFKK</sequence>
<dbReference type="InterPro" id="IPR051401">
    <property type="entry name" value="GtrA_CellWall_Glycosyl"/>
</dbReference>
<keyword evidence="9" id="KW-1185">Reference proteome</keyword>
<protein>
    <submittedName>
        <fullName evidence="8">Putative flippase GtrA (Transmembrane translocase of bactoprenol-linked glucose)</fullName>
    </submittedName>
</protein>
<dbReference type="Proteomes" id="UP000193435">
    <property type="component" value="Unassembled WGS sequence"/>
</dbReference>
<evidence type="ECO:0000256" key="6">
    <source>
        <dbReference type="SAM" id="Phobius"/>
    </source>
</evidence>
<dbReference type="OrthoDB" id="361483at2"/>
<evidence type="ECO:0000313" key="8">
    <source>
        <dbReference type="EMBL" id="SMH32019.1"/>
    </source>
</evidence>
<comment type="similarity">
    <text evidence="2">Belongs to the GtrA family.</text>
</comment>
<evidence type="ECO:0000256" key="1">
    <source>
        <dbReference type="ARBA" id="ARBA00004141"/>
    </source>
</evidence>
<dbReference type="InterPro" id="IPR007267">
    <property type="entry name" value="GtrA_DPMS_TM"/>
</dbReference>
<reference evidence="8 9" key="1">
    <citation type="submission" date="2017-04" db="EMBL/GenBank/DDBJ databases">
        <authorList>
            <person name="Afonso C.L."/>
            <person name="Miller P.J."/>
            <person name="Scott M.A."/>
            <person name="Spackman E."/>
            <person name="Goraichik I."/>
            <person name="Dimitrov K.M."/>
            <person name="Suarez D.L."/>
            <person name="Swayne D.E."/>
        </authorList>
    </citation>
    <scope>NUCLEOTIDE SEQUENCE [LARGE SCALE GENOMIC DNA]</scope>
    <source>
        <strain evidence="8 9">LMG26642</strain>
    </source>
</reference>
<evidence type="ECO:0000256" key="5">
    <source>
        <dbReference type="ARBA" id="ARBA00023136"/>
    </source>
</evidence>
<dbReference type="PANTHER" id="PTHR38459:SF5">
    <property type="entry name" value="CELL WALL TEICHOIC ACID GLYCOSYLATION PROTEIN GTCA"/>
    <property type="match status" value="1"/>
</dbReference>
<dbReference type="GO" id="GO:0005886">
    <property type="term" value="C:plasma membrane"/>
    <property type="evidence" value="ECO:0007669"/>
    <property type="project" value="TreeGrafter"/>
</dbReference>
<keyword evidence="3 6" id="KW-0812">Transmembrane</keyword>
<accession>A0A1X7N3R0</accession>
<feature type="domain" description="GtrA/DPMS transmembrane" evidence="7">
    <location>
        <begin position="17"/>
        <end position="134"/>
    </location>
</feature>
<gene>
    <name evidence="8" type="ORF">SAMN04488700_1331</name>
</gene>
<feature type="transmembrane region" description="Helical" evidence="6">
    <location>
        <begin position="81"/>
        <end position="106"/>
    </location>
</feature>
<evidence type="ECO:0000259" key="7">
    <source>
        <dbReference type="Pfam" id="PF04138"/>
    </source>
</evidence>
<proteinExistence type="inferred from homology"/>
<dbReference type="STRING" id="1073423.SAMN04488700_1331"/>
<dbReference type="Pfam" id="PF04138">
    <property type="entry name" value="GtrA_DPMS_TM"/>
    <property type="match status" value="1"/>
</dbReference>
<comment type="subcellular location">
    <subcellularLocation>
        <location evidence="1">Membrane</location>
        <topology evidence="1">Multi-pass membrane protein</topology>
    </subcellularLocation>
</comment>
<feature type="transmembrane region" description="Helical" evidence="6">
    <location>
        <begin position="41"/>
        <end position="60"/>
    </location>
</feature>
<dbReference type="EMBL" id="FXBJ01000002">
    <property type="protein sequence ID" value="SMH32019.1"/>
    <property type="molecule type" value="Genomic_DNA"/>
</dbReference>
<dbReference type="GO" id="GO:0000271">
    <property type="term" value="P:polysaccharide biosynthetic process"/>
    <property type="evidence" value="ECO:0007669"/>
    <property type="project" value="InterPro"/>
</dbReference>
<keyword evidence="4 6" id="KW-1133">Transmembrane helix</keyword>
<dbReference type="AlphaFoldDB" id="A0A1X7N3R0"/>
<organism evidence="8 9">
    <name type="scientific">Carnobacterium iners</name>
    <dbReference type="NCBI Taxonomy" id="1073423"/>
    <lineage>
        <taxon>Bacteria</taxon>
        <taxon>Bacillati</taxon>
        <taxon>Bacillota</taxon>
        <taxon>Bacilli</taxon>
        <taxon>Lactobacillales</taxon>
        <taxon>Carnobacteriaceae</taxon>
        <taxon>Carnobacterium</taxon>
    </lineage>
</organism>
<feature type="transmembrane region" description="Helical" evidence="6">
    <location>
        <begin position="14"/>
        <end position="35"/>
    </location>
</feature>
<evidence type="ECO:0000256" key="3">
    <source>
        <dbReference type="ARBA" id="ARBA00022692"/>
    </source>
</evidence>
<evidence type="ECO:0000313" key="9">
    <source>
        <dbReference type="Proteomes" id="UP000193435"/>
    </source>
</evidence>
<feature type="transmembrane region" description="Helical" evidence="6">
    <location>
        <begin position="112"/>
        <end position="133"/>
    </location>
</feature>
<evidence type="ECO:0000256" key="4">
    <source>
        <dbReference type="ARBA" id="ARBA00022989"/>
    </source>
</evidence>
<keyword evidence="5 6" id="KW-0472">Membrane</keyword>
<name>A0A1X7N3R0_9LACT</name>
<evidence type="ECO:0000256" key="2">
    <source>
        <dbReference type="ARBA" id="ARBA00009399"/>
    </source>
</evidence>